<feature type="transmembrane region" description="Helical" evidence="7">
    <location>
        <begin position="428"/>
        <end position="448"/>
    </location>
</feature>
<evidence type="ECO:0000313" key="9">
    <source>
        <dbReference type="Proteomes" id="UP000004208"/>
    </source>
</evidence>
<comment type="caution">
    <text evidence="8">The sequence shown here is derived from an EMBL/GenBank/DDBJ whole genome shotgun (WGS) entry which is preliminary data.</text>
</comment>
<protein>
    <submittedName>
        <fullName evidence="8">Na+/Pi-cotransporter</fullName>
    </submittedName>
</protein>
<dbReference type="AlphaFoldDB" id="D7W9L7"/>
<evidence type="ECO:0000313" key="8">
    <source>
        <dbReference type="EMBL" id="EFK55497.1"/>
    </source>
</evidence>
<reference evidence="8" key="1">
    <citation type="submission" date="2010-06" db="EMBL/GenBank/DDBJ databases">
        <authorList>
            <person name="Muzny D."/>
            <person name="Qin X."/>
            <person name="Buhay C."/>
            <person name="Dugan-Rocha S."/>
            <person name="Ding Y."/>
            <person name="Chen G."/>
            <person name="Hawes A."/>
            <person name="Holder M."/>
            <person name="Jhangiani S."/>
            <person name="Johnson A."/>
            <person name="Khan Z."/>
            <person name="Li Z."/>
            <person name="Liu W."/>
            <person name="Liu X."/>
            <person name="Perez L."/>
            <person name="Shen H."/>
            <person name="Wang Q."/>
            <person name="Watt J."/>
            <person name="Xi L."/>
            <person name="Xin Y."/>
            <person name="Zhou J."/>
            <person name="Deng J."/>
            <person name="Jiang H."/>
            <person name="Liu Y."/>
            <person name="Qu J."/>
            <person name="Song X.-Z."/>
            <person name="Zhang L."/>
            <person name="Villasana D."/>
            <person name="Johnson A."/>
            <person name="Liu J."/>
            <person name="Liyanage D."/>
            <person name="Lorensuhewa L."/>
            <person name="Robinson T."/>
            <person name="Song A."/>
            <person name="Song B.-B."/>
            <person name="Dinh H."/>
            <person name="Thornton R."/>
            <person name="Coyle M."/>
            <person name="Francisco L."/>
            <person name="Jackson L."/>
            <person name="Javaid M."/>
            <person name="Korchina V."/>
            <person name="Kovar C."/>
            <person name="Mata R."/>
            <person name="Mathew T."/>
            <person name="Ngo R."/>
            <person name="Nguyen L."/>
            <person name="Nguyen N."/>
            <person name="Okwuonu G."/>
            <person name="Ongeri F."/>
            <person name="Pham C."/>
            <person name="Simmons D."/>
            <person name="Wilczek-Boney K."/>
            <person name="Hale W."/>
            <person name="Jakkamsetti A."/>
            <person name="Pham P."/>
            <person name="Ruth R."/>
            <person name="San Lucas F."/>
            <person name="Warren J."/>
            <person name="Zhang J."/>
            <person name="Zhao Z."/>
            <person name="Zhou C."/>
            <person name="Zhu D."/>
            <person name="Lee S."/>
            <person name="Bess C."/>
            <person name="Blankenburg K."/>
            <person name="Forbes L."/>
            <person name="Fu Q."/>
            <person name="Gubbala S."/>
            <person name="Hirani K."/>
            <person name="Jayaseelan J.C."/>
            <person name="Lara F."/>
            <person name="Munidasa M."/>
            <person name="Palculict T."/>
            <person name="Patil S."/>
            <person name="Pu L.-L."/>
            <person name="Saada N."/>
            <person name="Tang L."/>
            <person name="Weissenberger G."/>
            <person name="Zhu Y."/>
            <person name="Hemphill L."/>
            <person name="Shang Y."/>
            <person name="Youmans B."/>
            <person name="Ayvaz T."/>
            <person name="Ross M."/>
            <person name="Santibanez J."/>
            <person name="Aqrawi P."/>
            <person name="Gross S."/>
            <person name="Joshi V."/>
            <person name="Fowler G."/>
            <person name="Nazareth L."/>
            <person name="Reid J."/>
            <person name="Worley K."/>
            <person name="Petrosino J."/>
            <person name="Highlander S."/>
            <person name="Gibbs R."/>
        </authorList>
    </citation>
    <scope>NUCLEOTIDE SEQUENCE [LARGE SCALE GENOMIC DNA]</scope>
    <source>
        <strain evidence="8">ATCC 33030</strain>
    </source>
</reference>
<sequence>MSKKGLPRDPAGEHDLPDEADVRVIDRNVKDSEPVDVDGKNTTTTDSSDTDSSDIDDDIEDKAEENDPLGFLPFEGTAKQVANWVAVFLGIWLLLNGVGMIGDGFKMVAGDQAKELFSFAENPFVGLAIGIVSTAIIQSSSTTTSIVVGMIAGGLPLNIAIPMLFGANMGTSVTSTLVALGLAGNKKQFKNGFSMATVHDFFNLIAIGVFFPLEILTGFLGKTATAIAPSLAGGGDSIISKGFEAFGDFIDMITEPLVELVSSLVEPLGDMWGGIILALIGVALILVSIQFIGKVLNALLVGKAQDILYAALGKNAFIGALSGALITALVQSSSTTTALTVPLAASGKFEVRTLFPFVVGANIGTTFTGLIAAFSASGAEAEAAMSGALVHMLFNLFSAILILSIPFLRNIPPRCSDWLAGLAEKNKLYVFIYIGGVFFAIPLLAVFISNTLM</sequence>
<dbReference type="PANTHER" id="PTHR10010">
    <property type="entry name" value="SOLUTE CARRIER FAMILY 34 SODIUM PHOSPHATE , MEMBER 2-RELATED"/>
    <property type="match status" value="1"/>
</dbReference>
<accession>D7W9L7</accession>
<proteinExistence type="predicted"/>
<dbReference type="Proteomes" id="UP000004208">
    <property type="component" value="Unassembled WGS sequence"/>
</dbReference>
<evidence type="ECO:0000256" key="5">
    <source>
        <dbReference type="ARBA" id="ARBA00023136"/>
    </source>
</evidence>
<feature type="compositionally biased region" description="Acidic residues" evidence="6">
    <location>
        <begin position="48"/>
        <end position="61"/>
    </location>
</feature>
<evidence type="ECO:0000256" key="1">
    <source>
        <dbReference type="ARBA" id="ARBA00004651"/>
    </source>
</evidence>
<dbReference type="OrthoDB" id="9763003at2"/>
<dbReference type="GO" id="GO:0005886">
    <property type="term" value="C:plasma membrane"/>
    <property type="evidence" value="ECO:0007669"/>
    <property type="project" value="UniProtKB-SubCell"/>
</dbReference>
<feature type="transmembrane region" description="Helical" evidence="7">
    <location>
        <begin position="201"/>
        <end position="221"/>
    </location>
</feature>
<feature type="transmembrane region" description="Helical" evidence="7">
    <location>
        <begin position="81"/>
        <end position="102"/>
    </location>
</feature>
<keyword evidence="9" id="KW-1185">Reference proteome</keyword>
<comment type="subcellular location">
    <subcellularLocation>
        <location evidence="1">Cell membrane</location>
        <topology evidence="1">Multi-pass membrane protein</topology>
    </subcellularLocation>
</comment>
<dbReference type="HOGENOM" id="CLU_025063_2_1_11"/>
<keyword evidence="5 7" id="KW-0472">Membrane</keyword>
<dbReference type="InterPro" id="IPR003841">
    <property type="entry name" value="Na/Pi_transpt"/>
</dbReference>
<dbReference type="GO" id="GO:0005436">
    <property type="term" value="F:sodium:phosphate symporter activity"/>
    <property type="evidence" value="ECO:0007669"/>
    <property type="project" value="InterPro"/>
</dbReference>
<evidence type="ECO:0000256" key="4">
    <source>
        <dbReference type="ARBA" id="ARBA00022989"/>
    </source>
</evidence>
<organism evidence="8 9">
    <name type="scientific">Corynebacterium genitalium ATCC 33030</name>
    <dbReference type="NCBI Taxonomy" id="585529"/>
    <lineage>
        <taxon>Bacteria</taxon>
        <taxon>Bacillati</taxon>
        <taxon>Actinomycetota</taxon>
        <taxon>Actinomycetes</taxon>
        <taxon>Mycobacteriales</taxon>
        <taxon>Corynebacteriaceae</taxon>
        <taxon>Corynebacterium</taxon>
    </lineage>
</organism>
<feature type="region of interest" description="Disordered" evidence="6">
    <location>
        <begin position="1"/>
        <end position="61"/>
    </location>
</feature>
<dbReference type="STRING" id="585529.HMPREF0291_10755"/>
<evidence type="ECO:0000256" key="7">
    <source>
        <dbReference type="SAM" id="Phobius"/>
    </source>
</evidence>
<feature type="transmembrane region" description="Helical" evidence="7">
    <location>
        <begin position="316"/>
        <end position="334"/>
    </location>
</feature>
<dbReference type="GO" id="GO:0044341">
    <property type="term" value="P:sodium-dependent phosphate transport"/>
    <property type="evidence" value="ECO:0007669"/>
    <property type="project" value="InterPro"/>
</dbReference>
<feature type="transmembrane region" description="Helical" evidence="7">
    <location>
        <begin position="123"/>
        <end position="153"/>
    </location>
</feature>
<dbReference type="EMBL" id="ACLJ02000001">
    <property type="protein sequence ID" value="EFK55497.1"/>
    <property type="molecule type" value="Genomic_DNA"/>
</dbReference>
<keyword evidence="4 7" id="KW-1133">Transmembrane helix</keyword>
<evidence type="ECO:0000256" key="3">
    <source>
        <dbReference type="ARBA" id="ARBA00022692"/>
    </source>
</evidence>
<name>D7W9L7_9CORY</name>
<keyword evidence="2" id="KW-1003">Cell membrane</keyword>
<feature type="compositionally biased region" description="Basic and acidic residues" evidence="6">
    <location>
        <begin position="1"/>
        <end position="39"/>
    </location>
</feature>
<dbReference type="RefSeq" id="WP_005288195.1">
    <property type="nucleotide sequence ID" value="NZ_CM000961.1"/>
</dbReference>
<gene>
    <name evidence="8" type="ORF">HMPREF0291_10755</name>
</gene>
<evidence type="ECO:0000256" key="2">
    <source>
        <dbReference type="ARBA" id="ARBA00022475"/>
    </source>
</evidence>
<feature type="transmembrane region" description="Helical" evidence="7">
    <location>
        <begin position="354"/>
        <end position="376"/>
    </location>
</feature>
<dbReference type="eggNOG" id="COG1283">
    <property type="taxonomic scope" value="Bacteria"/>
</dbReference>
<evidence type="ECO:0000256" key="6">
    <source>
        <dbReference type="SAM" id="MobiDB-lite"/>
    </source>
</evidence>
<dbReference type="Pfam" id="PF02690">
    <property type="entry name" value="Na_Pi_cotrans"/>
    <property type="match status" value="2"/>
</dbReference>
<keyword evidence="3 7" id="KW-0812">Transmembrane</keyword>
<feature type="transmembrane region" description="Helical" evidence="7">
    <location>
        <begin position="271"/>
        <end position="296"/>
    </location>
</feature>
<dbReference type="PANTHER" id="PTHR10010:SF46">
    <property type="entry name" value="SODIUM-DEPENDENT PHOSPHATE TRANSPORT PROTEIN 2B"/>
    <property type="match status" value="1"/>
</dbReference>
<dbReference type="NCBIfam" id="NF037997">
    <property type="entry name" value="Na_Pi_symport"/>
    <property type="match status" value="1"/>
</dbReference>
<feature type="transmembrane region" description="Helical" evidence="7">
    <location>
        <begin position="388"/>
        <end position="408"/>
    </location>
</feature>